<evidence type="ECO:0000313" key="3">
    <source>
        <dbReference type="Proteomes" id="UP000708208"/>
    </source>
</evidence>
<dbReference type="EMBL" id="CAJVCH010407494">
    <property type="protein sequence ID" value="CAG7817939.1"/>
    <property type="molecule type" value="Genomic_DNA"/>
</dbReference>
<reference evidence="2" key="1">
    <citation type="submission" date="2021-06" db="EMBL/GenBank/DDBJ databases">
        <authorList>
            <person name="Hodson N. C."/>
            <person name="Mongue J. A."/>
            <person name="Jaron S. K."/>
        </authorList>
    </citation>
    <scope>NUCLEOTIDE SEQUENCE</scope>
</reference>
<dbReference type="GO" id="GO:0043161">
    <property type="term" value="P:proteasome-mediated ubiquitin-dependent protein catabolic process"/>
    <property type="evidence" value="ECO:0007669"/>
    <property type="project" value="TreeGrafter"/>
</dbReference>
<sequence>MELAQLKFILEMGGHQRPYIPDDLDEQTMSCPSKVEVLEKLLAAIENDKMAPFYKELCKNKEIVAFDVGKLESMEKLNQEKIQDLDEKTESGSATGYCLSFYSNWAYYMVHYVITRNIEKAKTLIDVGGDWDRRNRLKVYPGTYAMVVRDFKTAAEQFLDTM</sequence>
<dbReference type="PANTHER" id="PTHR14145">
    <property type="entry name" value="26S PROTESOME SUBUNIT 6"/>
    <property type="match status" value="1"/>
</dbReference>
<comment type="caution">
    <text evidence="2">The sequence shown here is derived from an EMBL/GenBank/DDBJ whole genome shotgun (WGS) entry which is preliminary data.</text>
</comment>
<evidence type="ECO:0000313" key="2">
    <source>
        <dbReference type="EMBL" id="CAG7817939.1"/>
    </source>
</evidence>
<accession>A0A8J2L8W1</accession>
<dbReference type="AlphaFoldDB" id="A0A8J2L8W1"/>
<protein>
    <recommendedName>
        <fullName evidence="1">26S proteasome regulatory subunit Rpn7 N-terminal domain-containing protein</fullName>
    </recommendedName>
</protein>
<organism evidence="2 3">
    <name type="scientific">Allacma fusca</name>
    <dbReference type="NCBI Taxonomy" id="39272"/>
    <lineage>
        <taxon>Eukaryota</taxon>
        <taxon>Metazoa</taxon>
        <taxon>Ecdysozoa</taxon>
        <taxon>Arthropoda</taxon>
        <taxon>Hexapoda</taxon>
        <taxon>Collembola</taxon>
        <taxon>Symphypleona</taxon>
        <taxon>Sminthuridae</taxon>
        <taxon>Allacma</taxon>
    </lineage>
</organism>
<feature type="domain" description="26S proteasome regulatory subunit Rpn7 N-terminal" evidence="1">
    <location>
        <begin position="113"/>
        <end position="161"/>
    </location>
</feature>
<dbReference type="Proteomes" id="UP000708208">
    <property type="component" value="Unassembled WGS sequence"/>
</dbReference>
<gene>
    <name evidence="2" type="ORF">AFUS01_LOCUS28475</name>
</gene>
<dbReference type="InterPro" id="IPR019585">
    <property type="entry name" value="Rpn7/CSN1"/>
</dbReference>
<name>A0A8J2L8W1_9HEXA</name>
<dbReference type="Pfam" id="PF10602">
    <property type="entry name" value="RPN7"/>
    <property type="match status" value="1"/>
</dbReference>
<dbReference type="GO" id="GO:0005838">
    <property type="term" value="C:proteasome regulatory particle"/>
    <property type="evidence" value="ECO:0007669"/>
    <property type="project" value="TreeGrafter"/>
</dbReference>
<proteinExistence type="predicted"/>
<dbReference type="InterPro" id="IPR045135">
    <property type="entry name" value="Rpn7_N"/>
</dbReference>
<evidence type="ECO:0000259" key="1">
    <source>
        <dbReference type="Pfam" id="PF10602"/>
    </source>
</evidence>
<keyword evidence="3" id="KW-1185">Reference proteome</keyword>
<dbReference type="PANTHER" id="PTHR14145:SF1">
    <property type="entry name" value="26S PROTEASOME NON-ATPASE REGULATORY SUBUNIT 6"/>
    <property type="match status" value="1"/>
</dbReference>
<dbReference type="OrthoDB" id="1452at2759"/>